<comment type="caution">
    <text evidence="5">The sequence shown here is derived from an EMBL/GenBank/DDBJ whole genome shotgun (WGS) entry which is preliminary data.</text>
</comment>
<evidence type="ECO:0000313" key="6">
    <source>
        <dbReference type="Proteomes" id="UP000816034"/>
    </source>
</evidence>
<dbReference type="GO" id="GO:0000455">
    <property type="term" value="P:enzyme-directed rRNA pseudouridine synthesis"/>
    <property type="evidence" value="ECO:0007669"/>
    <property type="project" value="TreeGrafter"/>
</dbReference>
<dbReference type="InterPro" id="IPR020103">
    <property type="entry name" value="PsdUridine_synth_cat_dom_sf"/>
</dbReference>
<dbReference type="InterPro" id="IPR006224">
    <property type="entry name" value="PsdUridine_synth_RluA-like_CS"/>
</dbReference>
<dbReference type="GeneID" id="68097951"/>
<feature type="domain" description="Pseudouridine synthase RsuA/RluA-like" evidence="4">
    <location>
        <begin position="142"/>
        <end position="327"/>
    </location>
</feature>
<proteinExistence type="inferred from homology"/>
<dbReference type="InterPro" id="IPR050188">
    <property type="entry name" value="RluA_PseudoU_synthase"/>
</dbReference>
<dbReference type="PANTHER" id="PTHR21600">
    <property type="entry name" value="MITOCHONDRIAL RNA PSEUDOURIDINE SYNTHASE"/>
    <property type="match status" value="1"/>
</dbReference>
<feature type="compositionally biased region" description="Polar residues" evidence="3">
    <location>
        <begin position="97"/>
        <end position="111"/>
    </location>
</feature>
<dbReference type="EMBL" id="PYSW02000024">
    <property type="protein sequence ID" value="KAG2382294.1"/>
    <property type="molecule type" value="Genomic_DNA"/>
</dbReference>
<dbReference type="Pfam" id="PF00849">
    <property type="entry name" value="PseudoU_synth_2"/>
    <property type="match status" value="1"/>
</dbReference>
<evidence type="ECO:0000313" key="5">
    <source>
        <dbReference type="EMBL" id="KAG2382294.1"/>
    </source>
</evidence>
<keyword evidence="2" id="KW-0413">Isomerase</keyword>
<dbReference type="InterPro" id="IPR006145">
    <property type="entry name" value="PsdUridine_synth_RsuA/RluA"/>
</dbReference>
<reference evidence="5 6" key="1">
    <citation type="journal article" date="2018" name="BMC Genomics">
        <title>The genome of Naegleria lovaniensis, the basis for a comparative approach to unravel pathogenicity factors of the human pathogenic amoeba N. fowleri.</title>
        <authorList>
            <person name="Liechti N."/>
            <person name="Schurch N."/>
            <person name="Bruggmann R."/>
            <person name="Wittwer M."/>
        </authorList>
    </citation>
    <scope>NUCLEOTIDE SEQUENCE [LARGE SCALE GENOMIC DNA]</scope>
    <source>
        <strain evidence="5 6">ATCC 30569</strain>
    </source>
</reference>
<dbReference type="PROSITE" id="PS01129">
    <property type="entry name" value="PSI_RLU"/>
    <property type="match status" value="1"/>
</dbReference>
<dbReference type="RefSeq" id="XP_044547973.1">
    <property type="nucleotide sequence ID" value="XM_044695252.1"/>
</dbReference>
<dbReference type="SUPFAM" id="SSF55120">
    <property type="entry name" value="Pseudouridine synthase"/>
    <property type="match status" value="1"/>
</dbReference>
<evidence type="ECO:0000256" key="3">
    <source>
        <dbReference type="SAM" id="MobiDB-lite"/>
    </source>
</evidence>
<dbReference type="Gene3D" id="3.30.2350.10">
    <property type="entry name" value="Pseudouridine synthase"/>
    <property type="match status" value="1"/>
</dbReference>
<comment type="similarity">
    <text evidence="1">Belongs to the pseudouridine synthase RluA family.</text>
</comment>
<evidence type="ECO:0000256" key="2">
    <source>
        <dbReference type="ARBA" id="ARBA00023235"/>
    </source>
</evidence>
<organism evidence="5 6">
    <name type="scientific">Naegleria lovaniensis</name>
    <name type="common">Amoeba</name>
    <dbReference type="NCBI Taxonomy" id="51637"/>
    <lineage>
        <taxon>Eukaryota</taxon>
        <taxon>Discoba</taxon>
        <taxon>Heterolobosea</taxon>
        <taxon>Tetramitia</taxon>
        <taxon>Eutetramitia</taxon>
        <taxon>Vahlkampfiidae</taxon>
        <taxon>Naegleria</taxon>
    </lineage>
</organism>
<dbReference type="GO" id="GO:0009982">
    <property type="term" value="F:pseudouridine synthase activity"/>
    <property type="evidence" value="ECO:0007669"/>
    <property type="project" value="InterPro"/>
</dbReference>
<accession>A0AA88KHY8</accession>
<dbReference type="InterPro" id="IPR036986">
    <property type="entry name" value="S4_RNA-bd_sf"/>
</dbReference>
<dbReference type="PANTHER" id="PTHR21600:SF44">
    <property type="entry name" value="RIBOSOMAL LARGE SUBUNIT PSEUDOURIDINE SYNTHASE D"/>
    <property type="match status" value="1"/>
</dbReference>
<feature type="region of interest" description="Disordered" evidence="3">
    <location>
        <begin position="97"/>
        <end position="122"/>
    </location>
</feature>
<dbReference type="CDD" id="cd02869">
    <property type="entry name" value="PseudoU_synth_RluA_like"/>
    <property type="match status" value="1"/>
</dbReference>
<name>A0AA88KHY8_NAELO</name>
<protein>
    <recommendedName>
        <fullName evidence="4">Pseudouridine synthase RsuA/RluA-like domain-containing protein</fullName>
    </recommendedName>
</protein>
<evidence type="ECO:0000256" key="1">
    <source>
        <dbReference type="ARBA" id="ARBA00010876"/>
    </source>
</evidence>
<dbReference type="Proteomes" id="UP000816034">
    <property type="component" value="Unassembled WGS sequence"/>
</dbReference>
<keyword evidence="6" id="KW-1185">Reference proteome</keyword>
<dbReference type="AlphaFoldDB" id="A0AA88KHY8"/>
<dbReference type="GO" id="GO:0003723">
    <property type="term" value="F:RNA binding"/>
    <property type="evidence" value="ECO:0007669"/>
    <property type="project" value="InterPro"/>
</dbReference>
<dbReference type="Gene3D" id="3.10.290.10">
    <property type="entry name" value="RNA-binding S4 domain"/>
    <property type="match status" value="1"/>
</dbReference>
<evidence type="ECO:0000259" key="4">
    <source>
        <dbReference type="Pfam" id="PF00849"/>
    </source>
</evidence>
<gene>
    <name evidence="5" type="ORF">C9374_005496</name>
</gene>
<sequence>MMQNSAHQEQHKFEVSTDYHKERLDVFLFNKFFKERQVSKNAVSKLIQNSSLNSTTGSDSILPRYKFLCNEEAVNKPALKLRNGDYVLVMVEGNPVASEQSSGNNKSLTNERNNHTNDTESNLLDIQPENIPLNILYEDEYLIVLDKSKFMTVHPSLKPKPRNTTGTLVNALLFHCQGKLSSCGSCDEHYRPGIVHRLDRDTSGIMVIAKDDDTHLALKKLFENKNSPLEVNGNDSNITRYYQALVENELKPVEGKIEVYIKRHHSIPSKREVTKNPLDTGAKLAITEYKELETIPVKNLNGCNILSLVQCKLLTGRTHQIRVSFAHLNRPLVGDVLYNPRFKSGHKTKKKKQSKYEEEFEKFALEKGQFLHASYLKFVHPRTGKLLEFSSKTPSYFREAIKLLNHSIEE</sequence>